<keyword evidence="3" id="KW-1185">Reference proteome</keyword>
<dbReference type="RefSeq" id="WP_183439192.1">
    <property type="nucleotide sequence ID" value="NZ_JACHXD010000001.1"/>
</dbReference>
<gene>
    <name evidence="2" type="ORF">FHS03_000226</name>
</gene>
<protein>
    <submittedName>
        <fullName evidence="2">Phenylacetate-CoA ligase</fullName>
        <ecNumber evidence="2">6.2.1.30</ecNumber>
    </submittedName>
</protein>
<reference evidence="2 3" key="1">
    <citation type="submission" date="2020-08" db="EMBL/GenBank/DDBJ databases">
        <title>Genomic Encyclopedia of Type Strains, Phase III (KMG-III): the genomes of soil and plant-associated and newly described type strains.</title>
        <authorList>
            <person name="Whitman W."/>
        </authorList>
    </citation>
    <scope>NUCLEOTIDE SEQUENCE [LARGE SCALE GENOMIC DNA]</scope>
    <source>
        <strain evidence="2 3">CECT 8897</strain>
    </source>
</reference>
<evidence type="ECO:0000313" key="3">
    <source>
        <dbReference type="Proteomes" id="UP000541535"/>
    </source>
</evidence>
<dbReference type="AlphaFoldDB" id="A0A7W5B5Z4"/>
<dbReference type="EC" id="6.2.1.30" evidence="2"/>
<dbReference type="InterPro" id="IPR045851">
    <property type="entry name" value="AMP-bd_C_sf"/>
</dbReference>
<dbReference type="PANTHER" id="PTHR43845:SF1">
    <property type="entry name" value="BLR5969 PROTEIN"/>
    <property type="match status" value="1"/>
</dbReference>
<dbReference type="InterPro" id="IPR042099">
    <property type="entry name" value="ANL_N_sf"/>
</dbReference>
<dbReference type="GO" id="GO:0047475">
    <property type="term" value="F:phenylacetate-CoA ligase activity"/>
    <property type="evidence" value="ECO:0007669"/>
    <property type="project" value="UniProtKB-EC"/>
</dbReference>
<sequence length="419" mass="45532">MSGDTLDELETRKPQERERELMARLPGLIAQAQGAPGWARILQGVDAAAIDSRAALARLPVTRKADLKGLQHDLMPFGGLNSTPQSQLARVYMSPGPIFDPEGRSPDWWRFSRPMYAAGVRAGGLLQNCFSYHFTPAAFMVEAGAARIGCTVIPAGSGQTEMQVQAMAELKPDTYIGTPSFLKIIIEKAREMGADISSVKQAMMGAEALPESLRRWFAENGVPHVYQTYASADIGSIAYETRSNGVLNPGMVLDEDVILEIVRPGSGDPVAPGEVGEVVVTLFNPDYPLIRFATGDLSAILTDAPPSACGRTNTRIKGWMGRADQTTKVRAMFVHPSQVNEIAKRHPEIRKARLVISGKVASDVMTLHCEVDDPMDLRNAAAIVNSIRELTKLRGDVRFAECGSLPNDGKIIDDVRDYS</sequence>
<dbReference type="PANTHER" id="PTHR43845">
    <property type="entry name" value="BLR5969 PROTEIN"/>
    <property type="match status" value="1"/>
</dbReference>
<dbReference type="SUPFAM" id="SSF56801">
    <property type="entry name" value="Acetyl-CoA synthetase-like"/>
    <property type="match status" value="1"/>
</dbReference>
<keyword evidence="2" id="KW-0436">Ligase</keyword>
<accession>A0A7W5B5Z4</accession>
<dbReference type="Gene3D" id="3.30.300.30">
    <property type="match status" value="1"/>
</dbReference>
<dbReference type="InterPro" id="IPR000873">
    <property type="entry name" value="AMP-dep_synth/lig_dom"/>
</dbReference>
<evidence type="ECO:0000259" key="1">
    <source>
        <dbReference type="Pfam" id="PF00501"/>
    </source>
</evidence>
<name>A0A7W5B5Z4_9BURK</name>
<dbReference type="Pfam" id="PF00501">
    <property type="entry name" value="AMP-binding"/>
    <property type="match status" value="1"/>
</dbReference>
<dbReference type="Gene3D" id="3.40.50.12780">
    <property type="entry name" value="N-terminal domain of ligase-like"/>
    <property type="match status" value="1"/>
</dbReference>
<dbReference type="EMBL" id="JACHXD010000001">
    <property type="protein sequence ID" value="MBB3117207.1"/>
    <property type="molecule type" value="Genomic_DNA"/>
</dbReference>
<comment type="caution">
    <text evidence="2">The sequence shown here is derived from an EMBL/GenBank/DDBJ whole genome shotgun (WGS) entry which is preliminary data.</text>
</comment>
<feature type="domain" description="AMP-dependent synthetase/ligase" evidence="1">
    <location>
        <begin position="136"/>
        <end position="280"/>
    </location>
</feature>
<proteinExistence type="predicted"/>
<dbReference type="Proteomes" id="UP000541535">
    <property type="component" value="Unassembled WGS sequence"/>
</dbReference>
<evidence type="ECO:0000313" key="2">
    <source>
        <dbReference type="EMBL" id="MBB3117207.1"/>
    </source>
</evidence>
<organism evidence="2 3">
    <name type="scientific">Pseudoduganella violacea</name>
    <dbReference type="NCBI Taxonomy" id="1715466"/>
    <lineage>
        <taxon>Bacteria</taxon>
        <taxon>Pseudomonadati</taxon>
        <taxon>Pseudomonadota</taxon>
        <taxon>Betaproteobacteria</taxon>
        <taxon>Burkholderiales</taxon>
        <taxon>Oxalobacteraceae</taxon>
        <taxon>Telluria group</taxon>
        <taxon>Pseudoduganella</taxon>
    </lineage>
</organism>